<dbReference type="STRING" id="86259.A0A4Z1PH61"/>
<dbReference type="Gene3D" id="1.10.630.10">
    <property type="entry name" value="Cytochrome P450"/>
    <property type="match status" value="1"/>
</dbReference>
<dbReference type="InterPro" id="IPR050529">
    <property type="entry name" value="CYP450_sterol_14alpha_dmase"/>
</dbReference>
<comment type="cofactor">
    <cofactor evidence="1 6">
        <name>heme</name>
        <dbReference type="ChEBI" id="CHEBI:30413"/>
    </cofactor>
</comment>
<sequence length="504" mass="57404">MLSLENIQHGLGDPTVQWTLAVVLPFTLYRLYLTLWRPAFLPKAPQLVEEGVPIVGSTGFWSARWDFCKEWSLKKGHFGFYVGKNRVIAVTGAAARQDFFNTRELDFGRGYKLLTGNEVAPADNGHEFSKHFTSRLTRMLKGGEFLRNLPKLVRDLKNRLDKLADEPDKITNPFDSIYEIVFQLTMRTVGCNEIADDPKLLSRAMQYNRTIELSSTPTRIIFPWIPTPAMFRQLYAGAGFYAMFDKVIKQRKKENRRDDDALQICMDQGDSTKDVIGVVFGSLFAGQLNSGINAAWILIYLAKYPYWKQKVLEQVIEVASKNCKDPTAPLVDQLISLPIDVWEGGFPLLDLCLRDSIRLQTVGTAFRKNLSGHDVKIGNATIPNGYYVVYAMGDIHNDESIYPDPARWDPGRYLPDRAEDKKVPYAWAGWGLGRHPCLGMRFAKLENVLITAFWVAMFEFELVDRDGKPTEELPQVDINGFTANKPANTKYLRYWRRGESKATF</sequence>
<comment type="similarity">
    <text evidence="2">Belongs to the cytochrome P450 family.</text>
</comment>
<dbReference type="PRINTS" id="PR00465">
    <property type="entry name" value="EP450IV"/>
</dbReference>
<organism evidence="7 8">
    <name type="scientific">Venturia nashicola</name>
    <dbReference type="NCBI Taxonomy" id="86259"/>
    <lineage>
        <taxon>Eukaryota</taxon>
        <taxon>Fungi</taxon>
        <taxon>Dikarya</taxon>
        <taxon>Ascomycota</taxon>
        <taxon>Pezizomycotina</taxon>
        <taxon>Dothideomycetes</taxon>
        <taxon>Pleosporomycetidae</taxon>
        <taxon>Venturiales</taxon>
        <taxon>Venturiaceae</taxon>
        <taxon>Venturia</taxon>
    </lineage>
</organism>
<name>A0A4Z1PH61_9PEZI</name>
<evidence type="ECO:0000256" key="5">
    <source>
        <dbReference type="ARBA" id="ARBA00023004"/>
    </source>
</evidence>
<dbReference type="AlphaFoldDB" id="A0A4Z1PH61"/>
<dbReference type="GO" id="GO:0016705">
    <property type="term" value="F:oxidoreductase activity, acting on paired donors, with incorporation or reduction of molecular oxygen"/>
    <property type="evidence" value="ECO:0007669"/>
    <property type="project" value="InterPro"/>
</dbReference>
<dbReference type="InterPro" id="IPR001128">
    <property type="entry name" value="Cyt_P450"/>
</dbReference>
<keyword evidence="5 6" id="KW-0408">Iron</keyword>
<dbReference type="SUPFAM" id="SSF48264">
    <property type="entry name" value="Cytochrome P450"/>
    <property type="match status" value="1"/>
</dbReference>
<evidence type="ECO:0000256" key="1">
    <source>
        <dbReference type="ARBA" id="ARBA00001971"/>
    </source>
</evidence>
<feature type="binding site" description="axial binding residue" evidence="6">
    <location>
        <position position="437"/>
    </location>
    <ligand>
        <name>heme</name>
        <dbReference type="ChEBI" id="CHEBI:30413"/>
    </ligand>
    <ligandPart>
        <name>Fe</name>
        <dbReference type="ChEBI" id="CHEBI:18248"/>
    </ligandPart>
</feature>
<dbReference type="Proteomes" id="UP000298493">
    <property type="component" value="Unassembled WGS sequence"/>
</dbReference>
<dbReference type="GO" id="GO:0020037">
    <property type="term" value="F:heme binding"/>
    <property type="evidence" value="ECO:0007669"/>
    <property type="project" value="InterPro"/>
</dbReference>
<evidence type="ECO:0000256" key="3">
    <source>
        <dbReference type="ARBA" id="ARBA00022617"/>
    </source>
</evidence>
<dbReference type="InterPro" id="IPR002403">
    <property type="entry name" value="Cyt_P450_E_grp-IV"/>
</dbReference>
<keyword evidence="8" id="KW-1185">Reference proteome</keyword>
<dbReference type="InterPro" id="IPR036396">
    <property type="entry name" value="Cyt_P450_sf"/>
</dbReference>
<dbReference type="GO" id="GO:0005506">
    <property type="term" value="F:iron ion binding"/>
    <property type="evidence" value="ECO:0007669"/>
    <property type="project" value="InterPro"/>
</dbReference>
<dbReference type="EMBL" id="SNSC02000004">
    <property type="protein sequence ID" value="TID24861.1"/>
    <property type="molecule type" value="Genomic_DNA"/>
</dbReference>
<evidence type="ECO:0000313" key="7">
    <source>
        <dbReference type="EMBL" id="TID24861.1"/>
    </source>
</evidence>
<dbReference type="Pfam" id="PF00067">
    <property type="entry name" value="p450"/>
    <property type="match status" value="1"/>
</dbReference>
<dbReference type="PANTHER" id="PTHR24304:SF2">
    <property type="entry name" value="24-HYDROXYCHOLESTEROL 7-ALPHA-HYDROXYLASE"/>
    <property type="match status" value="1"/>
</dbReference>
<keyword evidence="4 6" id="KW-0479">Metal-binding</keyword>
<reference evidence="7 8" key="1">
    <citation type="submission" date="2019-04" db="EMBL/GenBank/DDBJ databases">
        <title>High contiguity whole genome sequence and gene annotation resource for two Venturia nashicola isolates.</title>
        <authorList>
            <person name="Prokchorchik M."/>
            <person name="Won K."/>
            <person name="Lee Y."/>
            <person name="Choi E.D."/>
            <person name="Segonzac C."/>
            <person name="Sohn K.H."/>
        </authorList>
    </citation>
    <scope>NUCLEOTIDE SEQUENCE [LARGE SCALE GENOMIC DNA]</scope>
    <source>
        <strain evidence="7 8">PRI2</strain>
    </source>
</reference>
<protein>
    <submittedName>
        <fullName evidence="7">Cytochrome P450</fullName>
    </submittedName>
</protein>
<evidence type="ECO:0000313" key="8">
    <source>
        <dbReference type="Proteomes" id="UP000298493"/>
    </source>
</evidence>
<evidence type="ECO:0000256" key="6">
    <source>
        <dbReference type="PIRSR" id="PIRSR602403-1"/>
    </source>
</evidence>
<dbReference type="GO" id="GO:0004497">
    <property type="term" value="F:monooxygenase activity"/>
    <property type="evidence" value="ECO:0007669"/>
    <property type="project" value="InterPro"/>
</dbReference>
<evidence type="ECO:0000256" key="2">
    <source>
        <dbReference type="ARBA" id="ARBA00010617"/>
    </source>
</evidence>
<evidence type="ECO:0000256" key="4">
    <source>
        <dbReference type="ARBA" id="ARBA00022723"/>
    </source>
</evidence>
<keyword evidence="3 6" id="KW-0349">Heme</keyword>
<accession>A0A4Z1PH61</accession>
<dbReference type="PANTHER" id="PTHR24304">
    <property type="entry name" value="CYTOCHROME P450 FAMILY 7"/>
    <property type="match status" value="1"/>
</dbReference>
<gene>
    <name evidence="7" type="ORF">E6O75_ATG04066</name>
</gene>
<comment type="caution">
    <text evidence="7">The sequence shown here is derived from an EMBL/GenBank/DDBJ whole genome shotgun (WGS) entry which is preliminary data.</text>
</comment>
<proteinExistence type="inferred from homology"/>